<keyword evidence="2" id="KW-1185">Reference proteome</keyword>
<reference evidence="1 2" key="1">
    <citation type="submission" date="2012-01" db="EMBL/GenBank/DDBJ databases">
        <title>Improved High-Quality Draft sequence of Saccharomonospora xinjiangensis XJ-54.</title>
        <authorList>
            <consortium name="US DOE Joint Genome Institute"/>
            <person name="Lucas S."/>
            <person name="Han J."/>
            <person name="Lapidus A."/>
            <person name="Cheng J.-F."/>
            <person name="Goodwin L."/>
            <person name="Pitluck S."/>
            <person name="Peters L."/>
            <person name="Mikhailova N."/>
            <person name="Teshima H."/>
            <person name="Detter J.C."/>
            <person name="Han C."/>
            <person name="Tapia R."/>
            <person name="Land M."/>
            <person name="Hauser L."/>
            <person name="Kyrpides N."/>
            <person name="Ivanova N."/>
            <person name="Pagani I."/>
            <person name="Brambilla E.-M."/>
            <person name="Klenk H.-P."/>
            <person name="Woyke T."/>
        </authorList>
    </citation>
    <scope>NUCLEOTIDE SEQUENCE [LARGE SCALE GENOMIC DNA]</scope>
    <source>
        <strain evidence="1 2">XJ-54</strain>
    </source>
</reference>
<dbReference type="EMBL" id="JH636049">
    <property type="protein sequence ID" value="EID55510.1"/>
    <property type="molecule type" value="Genomic_DNA"/>
</dbReference>
<evidence type="ECO:0008006" key="3">
    <source>
        <dbReference type="Google" id="ProtNLM"/>
    </source>
</evidence>
<dbReference type="SUPFAM" id="SSF55154">
    <property type="entry name" value="CYTH-like phosphatases"/>
    <property type="match status" value="1"/>
</dbReference>
<accession>I0V5V7</accession>
<dbReference type="InterPro" id="IPR033469">
    <property type="entry name" value="CYTH-like_dom_sf"/>
</dbReference>
<dbReference type="Gene3D" id="2.40.320.10">
    <property type="entry name" value="Hypothetical Protein Pfu-838710-001"/>
    <property type="match status" value="1"/>
</dbReference>
<dbReference type="HOGENOM" id="CLU_2048055_0_0_11"/>
<organism evidence="1 2">
    <name type="scientific">Saccharomonospora xinjiangensis XJ-54</name>
    <dbReference type="NCBI Taxonomy" id="882086"/>
    <lineage>
        <taxon>Bacteria</taxon>
        <taxon>Bacillati</taxon>
        <taxon>Actinomycetota</taxon>
        <taxon>Actinomycetes</taxon>
        <taxon>Pseudonocardiales</taxon>
        <taxon>Pseudonocardiaceae</taxon>
        <taxon>Saccharomonospora</taxon>
    </lineage>
</organism>
<protein>
    <recommendedName>
        <fullName evidence="3">CYTH domain-containing protein</fullName>
    </recommendedName>
</protein>
<dbReference type="RefSeq" id="WP_006239684.1">
    <property type="nucleotide sequence ID" value="NZ_JH636049.1"/>
</dbReference>
<evidence type="ECO:0000313" key="1">
    <source>
        <dbReference type="EMBL" id="EID55510.1"/>
    </source>
</evidence>
<dbReference type="AlphaFoldDB" id="I0V5V7"/>
<name>I0V5V7_9PSEU</name>
<dbReference type="OrthoDB" id="9781176at2"/>
<proteinExistence type="predicted"/>
<sequence length="120" mass="13343">MNTIEVERKRALTDATVLTARLLKGGYRDAGASIEVDTYYSRPDRDFLSTVECLRGRQRAGFAETEVMADDPVAAATLLDQTERQLGLTEHPVVSLPYRDLVLRHEQMMPFTAGTLSGRA</sequence>
<dbReference type="Proteomes" id="UP000004691">
    <property type="component" value="Unassembled WGS sequence"/>
</dbReference>
<gene>
    <name evidence="1" type="ORF">SacxiDRAFT_3306</name>
</gene>
<dbReference type="eggNOG" id="COG1437">
    <property type="taxonomic scope" value="Bacteria"/>
</dbReference>
<dbReference type="STRING" id="882086.SacxiDRAFT_3306"/>
<evidence type="ECO:0000313" key="2">
    <source>
        <dbReference type="Proteomes" id="UP000004691"/>
    </source>
</evidence>